<dbReference type="EMBL" id="BTSY01000002">
    <property type="protein sequence ID" value="GMT16773.1"/>
    <property type="molecule type" value="Genomic_DNA"/>
</dbReference>
<dbReference type="PANTHER" id="PTHR24373">
    <property type="entry name" value="SLIT RELATED LEUCINE-RICH REPEAT NEURONAL PROTEIN"/>
    <property type="match status" value="1"/>
</dbReference>
<dbReference type="PROSITE" id="PS51450">
    <property type="entry name" value="LRR"/>
    <property type="match status" value="2"/>
</dbReference>
<evidence type="ECO:0000256" key="2">
    <source>
        <dbReference type="ARBA" id="ARBA00022729"/>
    </source>
</evidence>
<dbReference type="PANTHER" id="PTHR24373:SF392">
    <property type="entry name" value="NEPHROCAN"/>
    <property type="match status" value="1"/>
</dbReference>
<dbReference type="InterPro" id="IPR003591">
    <property type="entry name" value="Leu-rich_rpt_typical-subtyp"/>
</dbReference>
<comment type="caution">
    <text evidence="6">The sequence shown here is derived from an EMBL/GenBank/DDBJ whole genome shotgun (WGS) entry which is preliminary data.</text>
</comment>
<keyword evidence="1" id="KW-0433">Leucine-rich repeat</keyword>
<dbReference type="SMART" id="SM00369">
    <property type="entry name" value="LRR_TYP"/>
    <property type="match status" value="3"/>
</dbReference>
<organism evidence="6 7">
    <name type="scientific">Pristionchus fissidentatus</name>
    <dbReference type="NCBI Taxonomy" id="1538716"/>
    <lineage>
        <taxon>Eukaryota</taxon>
        <taxon>Metazoa</taxon>
        <taxon>Ecdysozoa</taxon>
        <taxon>Nematoda</taxon>
        <taxon>Chromadorea</taxon>
        <taxon>Rhabditida</taxon>
        <taxon>Rhabditina</taxon>
        <taxon>Diplogasteromorpha</taxon>
        <taxon>Diplogasteroidea</taxon>
        <taxon>Neodiplogasteridae</taxon>
        <taxon>Pristionchus</taxon>
    </lineage>
</organism>
<keyword evidence="3" id="KW-0677">Repeat</keyword>
<accession>A0AAV5VBY8</accession>
<keyword evidence="7" id="KW-1185">Reference proteome</keyword>
<dbReference type="InterPro" id="IPR001611">
    <property type="entry name" value="Leu-rich_rpt"/>
</dbReference>
<dbReference type="Proteomes" id="UP001432322">
    <property type="component" value="Unassembled WGS sequence"/>
</dbReference>
<dbReference type="InterPro" id="IPR050328">
    <property type="entry name" value="Dev_Immune_Receptor"/>
</dbReference>
<dbReference type="Pfam" id="PF25344">
    <property type="entry name" value="PH_LRR1"/>
    <property type="match status" value="1"/>
</dbReference>
<dbReference type="InterPro" id="IPR057437">
    <property type="entry name" value="PIF1/LRR1_PH"/>
</dbReference>
<evidence type="ECO:0000313" key="6">
    <source>
        <dbReference type="EMBL" id="GMT16773.1"/>
    </source>
</evidence>
<dbReference type="Gene3D" id="3.80.10.10">
    <property type="entry name" value="Ribonuclease Inhibitor"/>
    <property type="match status" value="1"/>
</dbReference>
<dbReference type="SUPFAM" id="SSF52058">
    <property type="entry name" value="L domain-like"/>
    <property type="match status" value="1"/>
</dbReference>
<gene>
    <name evidence="6" type="ORF">PFISCL1PPCAC_8070</name>
</gene>
<sequence length="453" mass="51916">MRVLCKVLDAPTNAVATHRAGKGSVSLGTVKEPGLKRSVPCLTVFTATGKEHPYHLDGRCEVQIIHAKFVTEGKLTIVWSKPNRTTMISEARPDVLRNFMNQFNDTRRGENHENLKEIAKERKSDFGGQVELVVRNKNDYPSTFPSATLKTLVLSGLRLRRVDGRWFSCTLLTSLDLSRNQMSTAPDLPKLRLLSRLVHLQVLNLSNNGFETVSSDLMSSLPPSLLSLDLSSNRLRCLPSLRSVPALLSLNVANNQLQTLTSELRSRCSMSLNVDNNQLRWLPCLRSSTRPIFSAAGNPLDQPRRSPKTRVIKVPSLLQCAMECIQRNRVVVDAVIEARFWDEDEIDFCDQCRRMFAADRLYPFITRLEARQLSVQAQFAARYPSRLMTCRRCRRDWMELAPAPLRLQRVQRPQMRIHQQFHQQQNLHDQLQLAQLRQLQPRQQINRQRQARP</sequence>
<evidence type="ECO:0000259" key="5">
    <source>
        <dbReference type="Pfam" id="PF25344"/>
    </source>
</evidence>
<evidence type="ECO:0000313" key="7">
    <source>
        <dbReference type="Proteomes" id="UP001432322"/>
    </source>
</evidence>
<evidence type="ECO:0000256" key="3">
    <source>
        <dbReference type="ARBA" id="ARBA00022737"/>
    </source>
</evidence>
<reference evidence="6" key="1">
    <citation type="submission" date="2023-10" db="EMBL/GenBank/DDBJ databases">
        <title>Genome assembly of Pristionchus species.</title>
        <authorList>
            <person name="Yoshida K."/>
            <person name="Sommer R.J."/>
        </authorList>
    </citation>
    <scope>NUCLEOTIDE SEQUENCE</scope>
    <source>
        <strain evidence="6">RS5133</strain>
    </source>
</reference>
<feature type="domain" description="PIF1/LRR1 pleckstrin homology" evidence="5">
    <location>
        <begin position="1"/>
        <end position="116"/>
    </location>
</feature>
<evidence type="ECO:0000256" key="1">
    <source>
        <dbReference type="ARBA" id="ARBA00022614"/>
    </source>
</evidence>
<dbReference type="InterPro" id="IPR032675">
    <property type="entry name" value="LRR_dom_sf"/>
</dbReference>
<evidence type="ECO:0000256" key="4">
    <source>
        <dbReference type="ARBA" id="ARBA00023242"/>
    </source>
</evidence>
<dbReference type="SMART" id="SM00364">
    <property type="entry name" value="LRR_BAC"/>
    <property type="match status" value="4"/>
</dbReference>
<keyword evidence="2" id="KW-0732">Signal</keyword>
<proteinExistence type="predicted"/>
<keyword evidence="4" id="KW-0539">Nucleus</keyword>
<protein>
    <recommendedName>
        <fullName evidence="5">PIF1/LRR1 pleckstrin homology domain-containing protein</fullName>
    </recommendedName>
</protein>
<dbReference type="AlphaFoldDB" id="A0AAV5VBY8"/>
<dbReference type="Pfam" id="PF00560">
    <property type="entry name" value="LRR_1"/>
    <property type="match status" value="1"/>
</dbReference>
<name>A0AAV5VBY8_9BILA</name>